<accession>A0A1I7XF12</accession>
<feature type="transmembrane region" description="Helical" evidence="1">
    <location>
        <begin position="57"/>
        <end position="77"/>
    </location>
</feature>
<keyword evidence="1" id="KW-1133">Transmembrane helix</keyword>
<evidence type="ECO:0000313" key="3">
    <source>
        <dbReference type="WBParaSite" id="Hba_16109"/>
    </source>
</evidence>
<feature type="transmembrane region" description="Helical" evidence="1">
    <location>
        <begin position="184"/>
        <end position="206"/>
    </location>
</feature>
<dbReference type="WBParaSite" id="Hba_16109">
    <property type="protein sequence ID" value="Hba_16109"/>
    <property type="gene ID" value="Hba_16109"/>
</dbReference>
<organism evidence="2 3">
    <name type="scientific">Heterorhabditis bacteriophora</name>
    <name type="common">Entomopathogenic nematode worm</name>
    <dbReference type="NCBI Taxonomy" id="37862"/>
    <lineage>
        <taxon>Eukaryota</taxon>
        <taxon>Metazoa</taxon>
        <taxon>Ecdysozoa</taxon>
        <taxon>Nematoda</taxon>
        <taxon>Chromadorea</taxon>
        <taxon>Rhabditida</taxon>
        <taxon>Rhabditina</taxon>
        <taxon>Rhabditomorpha</taxon>
        <taxon>Strongyloidea</taxon>
        <taxon>Heterorhabditidae</taxon>
        <taxon>Heterorhabditis</taxon>
    </lineage>
</organism>
<dbReference type="Proteomes" id="UP000095283">
    <property type="component" value="Unplaced"/>
</dbReference>
<reference evidence="3" key="1">
    <citation type="submission" date="2016-11" db="UniProtKB">
        <authorList>
            <consortium name="WormBaseParasite"/>
        </authorList>
    </citation>
    <scope>IDENTIFICATION</scope>
</reference>
<evidence type="ECO:0000256" key="1">
    <source>
        <dbReference type="SAM" id="Phobius"/>
    </source>
</evidence>
<feature type="transmembrane region" description="Helical" evidence="1">
    <location>
        <begin position="98"/>
        <end position="117"/>
    </location>
</feature>
<keyword evidence="2" id="KW-1185">Reference proteome</keyword>
<sequence>MGNPTDYSSVQFSTDMELDKLIAHSTPIHEFKPPRASTPYPEKFKETNDNDVSHPRMLFGCIKVKTITAFLTILYLYGILRFDQHMYISFANMEKYSISVIISISMLALVVLAQLGLHREKASFVFPLLGAQVIGLILIYVIWGRVTMGLVQKSDSNIDRGNSTNTSNVNCYLLSIVKNLSVRLFMLLIYQVFVVGLHMYSIVATYRCCRFFSEKKGLLKDRLAIFQVATDEDDDLVVFDSYVSSLP</sequence>
<proteinExistence type="predicted"/>
<feature type="transmembrane region" description="Helical" evidence="1">
    <location>
        <begin position="123"/>
        <end position="143"/>
    </location>
</feature>
<keyword evidence="1" id="KW-0472">Membrane</keyword>
<dbReference type="AlphaFoldDB" id="A0A1I7XF12"/>
<keyword evidence="1" id="KW-0812">Transmembrane</keyword>
<name>A0A1I7XF12_HETBA</name>
<evidence type="ECO:0000313" key="2">
    <source>
        <dbReference type="Proteomes" id="UP000095283"/>
    </source>
</evidence>
<protein>
    <submittedName>
        <fullName evidence="3">Uncharacterized protein</fullName>
    </submittedName>
</protein>